<feature type="compositionally biased region" description="Low complexity" evidence="3">
    <location>
        <begin position="46"/>
        <end position="71"/>
    </location>
</feature>
<name>G0S0L5_CHATD</name>
<gene>
    <name evidence="5" type="ORF">CTHT_0010440</name>
</gene>
<dbReference type="Proteomes" id="UP000008066">
    <property type="component" value="Unassembled WGS sequence"/>
</dbReference>
<keyword evidence="6" id="KW-1185">Reference proteome</keyword>
<feature type="region of interest" description="Disordered" evidence="3">
    <location>
        <begin position="152"/>
        <end position="200"/>
    </location>
</feature>
<evidence type="ECO:0000313" key="5">
    <source>
        <dbReference type="EMBL" id="EGS22575.1"/>
    </source>
</evidence>
<evidence type="ECO:0000313" key="6">
    <source>
        <dbReference type="Proteomes" id="UP000008066"/>
    </source>
</evidence>
<accession>G0S0L5</accession>
<evidence type="ECO:0000256" key="1">
    <source>
        <dbReference type="ARBA" id="ARBA00022669"/>
    </source>
</evidence>
<dbReference type="InterPro" id="IPR036861">
    <property type="entry name" value="Endochitinase-like_sf"/>
</dbReference>
<dbReference type="PROSITE" id="PS50941">
    <property type="entry name" value="CHIT_BIND_I_2"/>
    <property type="match status" value="1"/>
</dbReference>
<sequence length="247" mass="24697">MPLQTTLSLACGKQVPNAVAASVGAQTTCAAPRVCGWPKPTPTPPTTTISTTTTSSTAATTSSSTATTTTSQVISPSSGTVSTSVIPTPTGPLLVTTNGQCGNNTICIGNPNFGPCCSQFFWCGSSIEYCGAGCQSQFGACFGVPGIPAPPASNGTSPTTRSTSQAPPASPSTISTTTITTSSTTTSSTASPTPIVTIPPGMVSTTDGRCGNGVTCLGSTWGRCCTGVRALRPGPLKEIPDETIRDY</sequence>
<dbReference type="InterPro" id="IPR001002">
    <property type="entry name" value="Chitin-bd_1"/>
</dbReference>
<dbReference type="KEGG" id="cthr:CTHT_0010440"/>
<dbReference type="eggNOG" id="ENOG502SPFY">
    <property type="taxonomic scope" value="Eukaryota"/>
</dbReference>
<proteinExistence type="predicted"/>
<feature type="region of interest" description="Disordered" evidence="3">
    <location>
        <begin position="40"/>
        <end position="85"/>
    </location>
</feature>
<comment type="caution">
    <text evidence="2">Lacks conserved residue(s) required for the propagation of feature annotation.</text>
</comment>
<dbReference type="RefSeq" id="XP_006691567.1">
    <property type="nucleotide sequence ID" value="XM_006691504.1"/>
</dbReference>
<evidence type="ECO:0000256" key="2">
    <source>
        <dbReference type="PROSITE-ProRule" id="PRU00261"/>
    </source>
</evidence>
<dbReference type="GO" id="GO:0008061">
    <property type="term" value="F:chitin binding"/>
    <property type="evidence" value="ECO:0007669"/>
    <property type="project" value="UniProtKB-UniRule"/>
</dbReference>
<organism evidence="6">
    <name type="scientific">Chaetomium thermophilum (strain DSM 1495 / CBS 144.50 / IMI 039719)</name>
    <name type="common">Thermochaetoides thermophila</name>
    <dbReference type="NCBI Taxonomy" id="759272"/>
    <lineage>
        <taxon>Eukaryota</taxon>
        <taxon>Fungi</taxon>
        <taxon>Dikarya</taxon>
        <taxon>Ascomycota</taxon>
        <taxon>Pezizomycotina</taxon>
        <taxon>Sordariomycetes</taxon>
        <taxon>Sordariomycetidae</taxon>
        <taxon>Sordariales</taxon>
        <taxon>Chaetomiaceae</taxon>
        <taxon>Thermochaetoides</taxon>
    </lineage>
</organism>
<keyword evidence="2" id="KW-1015">Disulfide bond</keyword>
<keyword evidence="1 2" id="KW-0147">Chitin-binding</keyword>
<protein>
    <recommendedName>
        <fullName evidence="4">Chitin-binding type-1 domain-containing protein</fullName>
    </recommendedName>
</protein>
<feature type="domain" description="Chitin-binding type-1" evidence="4">
    <location>
        <begin position="98"/>
        <end position="143"/>
    </location>
</feature>
<dbReference type="SMART" id="SM00270">
    <property type="entry name" value="ChtBD1"/>
    <property type="match status" value="1"/>
</dbReference>
<reference evidence="5 6" key="1">
    <citation type="journal article" date="2011" name="Cell">
        <title>Insight into structure and assembly of the nuclear pore complex by utilizing the genome of a eukaryotic thermophile.</title>
        <authorList>
            <person name="Amlacher S."/>
            <person name="Sarges P."/>
            <person name="Flemming D."/>
            <person name="van Noort V."/>
            <person name="Kunze R."/>
            <person name="Devos D.P."/>
            <person name="Arumugam M."/>
            <person name="Bork P."/>
            <person name="Hurt E."/>
        </authorList>
    </citation>
    <scope>NUCLEOTIDE SEQUENCE [LARGE SCALE GENOMIC DNA]</scope>
    <source>
        <strain evidence="6">DSM 1495 / CBS 144.50 / IMI 039719</strain>
    </source>
</reference>
<evidence type="ECO:0000259" key="4">
    <source>
        <dbReference type="PROSITE" id="PS50941"/>
    </source>
</evidence>
<dbReference type="SUPFAM" id="SSF57016">
    <property type="entry name" value="Plant lectins/antimicrobial peptides"/>
    <property type="match status" value="1"/>
</dbReference>
<evidence type="ECO:0000256" key="3">
    <source>
        <dbReference type="SAM" id="MobiDB-lite"/>
    </source>
</evidence>
<feature type="compositionally biased region" description="Low complexity" evidence="3">
    <location>
        <begin position="156"/>
        <end position="200"/>
    </location>
</feature>
<feature type="compositionally biased region" description="Polar residues" evidence="3">
    <location>
        <begin position="72"/>
        <end position="85"/>
    </location>
</feature>
<feature type="disulfide bond" evidence="2">
    <location>
        <begin position="116"/>
        <end position="130"/>
    </location>
</feature>
<dbReference type="Gene3D" id="3.30.60.10">
    <property type="entry name" value="Endochitinase-like"/>
    <property type="match status" value="1"/>
</dbReference>
<dbReference type="EMBL" id="GL988039">
    <property type="protein sequence ID" value="EGS22575.1"/>
    <property type="molecule type" value="Genomic_DNA"/>
</dbReference>
<dbReference type="GeneID" id="18255082"/>
<dbReference type="OrthoDB" id="1193027at2759"/>
<dbReference type="AlphaFoldDB" id="G0S0L5"/>
<dbReference type="HOGENOM" id="CLU_1124406_0_0_1"/>